<feature type="region of interest" description="Disordered" evidence="1">
    <location>
        <begin position="185"/>
        <end position="219"/>
    </location>
</feature>
<accession>A0A5B7WYH0</accession>
<dbReference type="Proteomes" id="UP000307000">
    <property type="component" value="Chromosome"/>
</dbReference>
<dbReference type="GO" id="GO:1990189">
    <property type="term" value="F:protein N-terminal-serine acetyltransferase activity"/>
    <property type="evidence" value="ECO:0007669"/>
    <property type="project" value="TreeGrafter"/>
</dbReference>
<sequence length="219" mass="23576">MSDAIFPLATGRLELRFHSAEDAADLLRVYAQEPVARYLLEERWDEEYTQEQLAKRVVRTSLDEPPHALALVIADGSGRYVGDLALWLTDIPHRQAEIGWVLDPQCAGLGYATEAAAALLQVAFTRLGVHRIAAEMDARNTASAALARRLGFRLEGHLQEHLYSKGEYTDTLIFGMLVGDLPGQGPAAADAETPTDAETPAADPACSPAAATAQGTGRP</sequence>
<dbReference type="AlphaFoldDB" id="A0A5B7WYH0"/>
<dbReference type="EMBL" id="CP034412">
    <property type="protein sequence ID" value="QCY48455.1"/>
    <property type="molecule type" value="Genomic_DNA"/>
</dbReference>
<dbReference type="Pfam" id="PF13302">
    <property type="entry name" value="Acetyltransf_3"/>
    <property type="match status" value="1"/>
</dbReference>
<feature type="domain" description="N-acetyltransferase" evidence="2">
    <location>
        <begin position="13"/>
        <end position="173"/>
    </location>
</feature>
<organism evidence="3 4">
    <name type="scientific">Glutamicibacter creatinolyticus</name>
    <dbReference type="NCBI Taxonomy" id="162496"/>
    <lineage>
        <taxon>Bacteria</taxon>
        <taxon>Bacillati</taxon>
        <taxon>Actinomycetota</taxon>
        <taxon>Actinomycetes</taxon>
        <taxon>Micrococcales</taxon>
        <taxon>Micrococcaceae</taxon>
        <taxon>Glutamicibacter</taxon>
    </lineage>
</organism>
<dbReference type="InterPro" id="IPR051908">
    <property type="entry name" value="Ribosomal_N-acetyltransferase"/>
</dbReference>
<dbReference type="KEGG" id="gcr:GcLGCM259_2748"/>
<dbReference type="GO" id="GO:0005737">
    <property type="term" value="C:cytoplasm"/>
    <property type="evidence" value="ECO:0007669"/>
    <property type="project" value="TreeGrafter"/>
</dbReference>
<evidence type="ECO:0000313" key="3">
    <source>
        <dbReference type="EMBL" id="QCY48455.1"/>
    </source>
</evidence>
<dbReference type="InterPro" id="IPR000182">
    <property type="entry name" value="GNAT_dom"/>
</dbReference>
<dbReference type="GO" id="GO:0008999">
    <property type="term" value="F:protein-N-terminal-alanine acetyltransferase activity"/>
    <property type="evidence" value="ECO:0007669"/>
    <property type="project" value="TreeGrafter"/>
</dbReference>
<dbReference type="PANTHER" id="PTHR43441:SF11">
    <property type="entry name" value="RIBOSOMAL-PROTEIN-SERINE ACETYLTRANSFERASE"/>
    <property type="match status" value="1"/>
</dbReference>
<dbReference type="InterPro" id="IPR016181">
    <property type="entry name" value="Acyl_CoA_acyltransferase"/>
</dbReference>
<dbReference type="PROSITE" id="PS51186">
    <property type="entry name" value="GNAT"/>
    <property type="match status" value="1"/>
</dbReference>
<dbReference type="SUPFAM" id="SSF55729">
    <property type="entry name" value="Acyl-CoA N-acyltransferases (Nat)"/>
    <property type="match status" value="1"/>
</dbReference>
<dbReference type="RefSeq" id="WP_138926999.1">
    <property type="nucleotide sequence ID" value="NZ_CP034412.1"/>
</dbReference>
<gene>
    <name evidence="3" type="ORF">GcLGCM259_2748</name>
</gene>
<evidence type="ECO:0000256" key="1">
    <source>
        <dbReference type="SAM" id="MobiDB-lite"/>
    </source>
</evidence>
<evidence type="ECO:0000259" key="2">
    <source>
        <dbReference type="PROSITE" id="PS51186"/>
    </source>
</evidence>
<name>A0A5B7WYH0_9MICC</name>
<keyword evidence="4" id="KW-1185">Reference proteome</keyword>
<dbReference type="PANTHER" id="PTHR43441">
    <property type="entry name" value="RIBOSOMAL-PROTEIN-SERINE ACETYLTRANSFERASE"/>
    <property type="match status" value="1"/>
</dbReference>
<evidence type="ECO:0000313" key="4">
    <source>
        <dbReference type="Proteomes" id="UP000307000"/>
    </source>
</evidence>
<dbReference type="Gene3D" id="3.40.630.30">
    <property type="match status" value="1"/>
</dbReference>
<proteinExistence type="predicted"/>
<protein>
    <recommendedName>
        <fullName evidence="2">N-acetyltransferase domain-containing protein</fullName>
    </recommendedName>
</protein>
<feature type="compositionally biased region" description="Low complexity" evidence="1">
    <location>
        <begin position="186"/>
        <end position="213"/>
    </location>
</feature>
<reference evidence="3 4" key="1">
    <citation type="submission" date="2018-12" db="EMBL/GenBank/DDBJ databases">
        <title>Complete Genome Sequence of Glutamicibacter creatinolyticus strain LGCM259,isolated from an abscess of a 12-year-old mare in Italy.</title>
        <authorList>
            <person name="Santos R.G."/>
            <person name="Silva A.L."/>
            <person name="Seyffert N."/>
            <person name="Castro T.L.P."/>
            <person name="Attili A.R."/>
            <person name="Rifici C."/>
            <person name="Mazzullo G."/>
            <person name="Brenig B."/>
            <person name="Venanzi F."/>
            <person name="Azevedo V."/>
        </authorList>
    </citation>
    <scope>NUCLEOTIDE SEQUENCE [LARGE SCALE GENOMIC DNA]</scope>
    <source>
        <strain evidence="3 4">LGCM 259</strain>
    </source>
</reference>